<dbReference type="EMBL" id="CM047741">
    <property type="protein sequence ID" value="KAJ0038904.1"/>
    <property type="molecule type" value="Genomic_DNA"/>
</dbReference>
<keyword evidence="2" id="KW-1185">Reference proteome</keyword>
<evidence type="ECO:0000313" key="2">
    <source>
        <dbReference type="Proteomes" id="UP001163603"/>
    </source>
</evidence>
<organism evidence="1 2">
    <name type="scientific">Pistacia integerrima</name>
    <dbReference type="NCBI Taxonomy" id="434235"/>
    <lineage>
        <taxon>Eukaryota</taxon>
        <taxon>Viridiplantae</taxon>
        <taxon>Streptophyta</taxon>
        <taxon>Embryophyta</taxon>
        <taxon>Tracheophyta</taxon>
        <taxon>Spermatophyta</taxon>
        <taxon>Magnoliopsida</taxon>
        <taxon>eudicotyledons</taxon>
        <taxon>Gunneridae</taxon>
        <taxon>Pentapetalae</taxon>
        <taxon>rosids</taxon>
        <taxon>malvids</taxon>
        <taxon>Sapindales</taxon>
        <taxon>Anacardiaceae</taxon>
        <taxon>Pistacia</taxon>
    </lineage>
</organism>
<protein>
    <submittedName>
        <fullName evidence="1">Uncharacterized protein</fullName>
    </submittedName>
</protein>
<sequence length="231" mass="27081">MSLVPFIFFFLLFPYSGAKNTSVMNSDENIYEFCPPTKCSKNGPKIRFPFRLKTQSISCGLEGFEMSCSNDKTMLHLPFSSGYYVEDISYLDRSITIMDMHDTTRQIKSLLSLNLTNSRFSLFDDLYIQMPPSCRRYKTINASFPHWYQMIQIKKIVIVWKALDGCYDCEKLGNYCGFNTTSNSTFCFINQRKSTIRFLKVQCEITIMFFTLINLVVRYKFIQNFTFISYK</sequence>
<dbReference type="Proteomes" id="UP001163603">
    <property type="component" value="Chromosome 6"/>
</dbReference>
<reference evidence="2" key="1">
    <citation type="journal article" date="2023" name="G3 (Bethesda)">
        <title>Genome assembly and association tests identify interacting loci associated with vigor, precocity, and sex in interspecific pistachio rootstocks.</title>
        <authorList>
            <person name="Palmer W."/>
            <person name="Jacygrad E."/>
            <person name="Sagayaradj S."/>
            <person name="Cavanaugh K."/>
            <person name="Han R."/>
            <person name="Bertier L."/>
            <person name="Beede B."/>
            <person name="Kafkas S."/>
            <person name="Golino D."/>
            <person name="Preece J."/>
            <person name="Michelmore R."/>
        </authorList>
    </citation>
    <scope>NUCLEOTIDE SEQUENCE [LARGE SCALE GENOMIC DNA]</scope>
</reference>
<evidence type="ECO:0000313" key="1">
    <source>
        <dbReference type="EMBL" id="KAJ0038904.1"/>
    </source>
</evidence>
<comment type="caution">
    <text evidence="1">The sequence shown here is derived from an EMBL/GenBank/DDBJ whole genome shotgun (WGS) entry which is preliminary data.</text>
</comment>
<gene>
    <name evidence="1" type="ORF">Pint_22150</name>
</gene>
<accession>A0ACC0YN94</accession>
<name>A0ACC0YN94_9ROSI</name>
<proteinExistence type="predicted"/>